<reference evidence="2" key="1">
    <citation type="submission" date="2017-06" db="EMBL/GenBank/DDBJ databases">
        <title>FDA dAtabase for Regulatory Grade micrObial Sequences (FDA-ARGOS): Supporting development and validation of Infectious Disease Dx tests.</title>
        <authorList>
            <person name="Minogue T."/>
            <person name="Wolcott M."/>
            <person name="Wasieloski L."/>
            <person name="Aguilar W."/>
            <person name="Moore D."/>
            <person name="Tallon L."/>
            <person name="Sadzewicz L."/>
            <person name="Sengamalay N."/>
            <person name="Ott S."/>
            <person name="Godinez A."/>
            <person name="Nagaraj S."/>
            <person name="Nadendla S."/>
            <person name="Geyer C."/>
            <person name="Sichtig H."/>
        </authorList>
    </citation>
    <scope>NUCLEOTIDE SEQUENCE [LARGE SCALE GENOMIC DNA]</scope>
    <source>
        <strain evidence="2">FDAARGOS_289</strain>
    </source>
</reference>
<dbReference type="GeneID" id="34015140"/>
<accession>A0A1Z3U7A9</accession>
<evidence type="ECO:0000313" key="1">
    <source>
        <dbReference type="EMBL" id="ASE39122.1"/>
    </source>
</evidence>
<sequence length="237" mass="26590">MTDIAITDPRRAVGAASKPTRQQTVARSLKAIHDTHLSIWTDYADMLATFEDARRDDHWQGGFLQLPIHRHFQPENEVQRENAIRYLSEHVERQPDLTKAGAILDRVEAAFEQGFHEAQVRVIIGLMVDAFPNARPHSPEAYVETLIHELSHQGATTAAIAKGCNAITLTAKFLPAASEVLEKVKSCAGVLAHIRRTLMRYTEWSATTAEAVVWLQTQALWDRTAGERLEFEGNDPF</sequence>
<proteinExistence type="predicted"/>
<dbReference type="Proteomes" id="UP000197050">
    <property type="component" value="Chromosome"/>
</dbReference>
<protein>
    <submittedName>
        <fullName evidence="1">Uncharacterized protein</fullName>
    </submittedName>
</protein>
<name>A0A1Z3U7A9_BREVE</name>
<evidence type="ECO:0000313" key="2">
    <source>
        <dbReference type="Proteomes" id="UP000197050"/>
    </source>
</evidence>
<organism evidence="1 2">
    <name type="scientific">Brevundimonas vesicularis</name>
    <name type="common">Pseudomonas vesicularis</name>
    <dbReference type="NCBI Taxonomy" id="41276"/>
    <lineage>
        <taxon>Bacteria</taxon>
        <taxon>Pseudomonadati</taxon>
        <taxon>Pseudomonadota</taxon>
        <taxon>Alphaproteobacteria</taxon>
        <taxon>Caulobacterales</taxon>
        <taxon>Caulobacteraceae</taxon>
        <taxon>Brevundimonas</taxon>
    </lineage>
</organism>
<dbReference type="EMBL" id="CP022048">
    <property type="protein sequence ID" value="ASE39122.1"/>
    <property type="molecule type" value="Genomic_DNA"/>
</dbReference>
<gene>
    <name evidence="1" type="ORF">CEP68_06195</name>
</gene>
<dbReference type="KEGG" id="bvc:CEP68_06195"/>
<dbReference type="AlphaFoldDB" id="A0A1Z3U7A9"/>
<dbReference type="RefSeq" id="WP_088582441.1">
    <property type="nucleotide sequence ID" value="NZ_CP022048.2"/>
</dbReference>